<accession>M7ZJU6</accession>
<sequence>MAANPKMMPLQHISSGGTWRYRCKRKWPYGYCGRCLQSGTRGDARSWPSSDLGLHERRGGLAAAQGAGKESVVAWRHLTRGTPDQGEGQQGRPSHGSSEGRRVGWLRDLAAAGGQRGRRMSLSPEAEDERATWLQEHGEDAEVQGWSTAPAGGKDETRWRVGNADELHRRRSWASSSLFPCSKQEQAPVGLGRPSMAVSCLMVAGGVVGPRTTRRG</sequence>
<protein>
    <submittedName>
        <fullName evidence="1">Uncharacterized protein</fullName>
    </submittedName>
</protein>
<reference evidence="1" key="1">
    <citation type="journal article" date="2013" name="Nature">
        <title>Draft genome of the wheat A-genome progenitor Triticum urartu.</title>
        <authorList>
            <person name="Ling H.Q."/>
            <person name="Zhao S."/>
            <person name="Liu D."/>
            <person name="Wang J."/>
            <person name="Sun H."/>
            <person name="Zhang C."/>
            <person name="Fan H."/>
            <person name="Li D."/>
            <person name="Dong L."/>
            <person name="Tao Y."/>
            <person name="Gao C."/>
            <person name="Wu H."/>
            <person name="Li Y."/>
            <person name="Cui Y."/>
            <person name="Guo X."/>
            <person name="Zheng S."/>
            <person name="Wang B."/>
            <person name="Yu K."/>
            <person name="Liang Q."/>
            <person name="Yang W."/>
            <person name="Lou X."/>
            <person name="Chen J."/>
            <person name="Feng M."/>
            <person name="Jian J."/>
            <person name="Zhang X."/>
            <person name="Luo G."/>
            <person name="Jiang Y."/>
            <person name="Liu J."/>
            <person name="Wang Z."/>
            <person name="Sha Y."/>
            <person name="Zhang B."/>
            <person name="Wu H."/>
            <person name="Tang D."/>
            <person name="Shen Q."/>
            <person name="Xue P."/>
            <person name="Zou S."/>
            <person name="Wang X."/>
            <person name="Liu X."/>
            <person name="Wang F."/>
            <person name="Yang Y."/>
            <person name="An X."/>
            <person name="Dong Z."/>
            <person name="Zhang K."/>
            <person name="Zhang X."/>
            <person name="Luo M.C."/>
            <person name="Dvorak J."/>
            <person name="Tong Y."/>
            <person name="Wang J."/>
            <person name="Yang H."/>
            <person name="Li Z."/>
            <person name="Wang D."/>
            <person name="Zhang A."/>
            <person name="Wang J."/>
        </authorList>
    </citation>
    <scope>NUCLEOTIDE SEQUENCE</scope>
</reference>
<proteinExistence type="predicted"/>
<name>M7ZJU6_TRIUA</name>
<dbReference type="EMBL" id="KD109919">
    <property type="protein sequence ID" value="EMS60392.1"/>
    <property type="molecule type" value="Genomic_DNA"/>
</dbReference>
<organism evidence="1">
    <name type="scientific">Triticum urartu</name>
    <name type="common">Red wild einkorn</name>
    <name type="synonym">Crithodium urartu</name>
    <dbReference type="NCBI Taxonomy" id="4572"/>
    <lineage>
        <taxon>Eukaryota</taxon>
        <taxon>Viridiplantae</taxon>
        <taxon>Streptophyta</taxon>
        <taxon>Embryophyta</taxon>
        <taxon>Tracheophyta</taxon>
        <taxon>Spermatophyta</taxon>
        <taxon>Magnoliopsida</taxon>
        <taxon>Liliopsida</taxon>
        <taxon>Poales</taxon>
        <taxon>Poaceae</taxon>
        <taxon>BOP clade</taxon>
        <taxon>Pooideae</taxon>
        <taxon>Triticodae</taxon>
        <taxon>Triticeae</taxon>
        <taxon>Triticinae</taxon>
        <taxon>Triticum</taxon>
    </lineage>
</organism>
<dbReference type="AlphaFoldDB" id="M7ZJU6"/>
<evidence type="ECO:0000313" key="1">
    <source>
        <dbReference type="EMBL" id="EMS60392.1"/>
    </source>
</evidence>
<gene>
    <name evidence="1" type="ORF">TRIUR3_33448</name>
</gene>